<reference evidence="2" key="1">
    <citation type="journal article" date="2020" name="Nature">
        <title>Giant virus diversity and host interactions through global metagenomics.</title>
        <authorList>
            <person name="Schulz F."/>
            <person name="Roux S."/>
            <person name="Paez-Espino D."/>
            <person name="Jungbluth S."/>
            <person name="Walsh D.A."/>
            <person name="Denef V.J."/>
            <person name="McMahon K.D."/>
            <person name="Konstantinidis K.T."/>
            <person name="Eloe-Fadrosh E.A."/>
            <person name="Kyrpides N.C."/>
            <person name="Woyke T."/>
        </authorList>
    </citation>
    <scope>NUCLEOTIDE SEQUENCE</scope>
    <source>
        <strain evidence="2">GVMAG-S-1041349-163</strain>
    </source>
</reference>
<dbReference type="Pfam" id="PF00565">
    <property type="entry name" value="SNase"/>
    <property type="match status" value="1"/>
</dbReference>
<proteinExistence type="predicted"/>
<organism evidence="2">
    <name type="scientific">viral metagenome</name>
    <dbReference type="NCBI Taxonomy" id="1070528"/>
    <lineage>
        <taxon>unclassified sequences</taxon>
        <taxon>metagenomes</taxon>
        <taxon>organismal metagenomes</taxon>
    </lineage>
</organism>
<dbReference type="PROSITE" id="PS50830">
    <property type="entry name" value="TNASE_3"/>
    <property type="match status" value="1"/>
</dbReference>
<name>A0A6C0JQR9_9ZZZZ</name>
<protein>
    <recommendedName>
        <fullName evidence="1">TNase-like domain-containing protein</fullName>
    </recommendedName>
</protein>
<sequence length="133" mass="15698">MEQELLDYDVSKMKNFCFNGEFMARVVKVIDGDTIKVLFKCFDQFVLNKIRFARINTPEKDSKNNVEKENAYKATEFLDSLLKDKIITFKTDKQDSFGRMLAEVYLNDKNINDLMLNEKYAVKYVKHKVSKKM</sequence>
<dbReference type="InterPro" id="IPR035437">
    <property type="entry name" value="SNase_OB-fold_sf"/>
</dbReference>
<feature type="domain" description="TNase-like" evidence="1">
    <location>
        <begin position="20"/>
        <end position="133"/>
    </location>
</feature>
<dbReference type="Gene3D" id="2.40.50.90">
    <property type="match status" value="1"/>
</dbReference>
<evidence type="ECO:0000313" key="2">
    <source>
        <dbReference type="EMBL" id="QHU07899.1"/>
    </source>
</evidence>
<dbReference type="AlphaFoldDB" id="A0A6C0JQR9"/>
<dbReference type="InterPro" id="IPR016071">
    <property type="entry name" value="Staphylococal_nuclease_OB-fold"/>
</dbReference>
<evidence type="ECO:0000259" key="1">
    <source>
        <dbReference type="PROSITE" id="PS50830"/>
    </source>
</evidence>
<dbReference type="SMART" id="SM00318">
    <property type="entry name" value="SNc"/>
    <property type="match status" value="1"/>
</dbReference>
<dbReference type="EMBL" id="MN740692">
    <property type="protein sequence ID" value="QHU07899.1"/>
    <property type="molecule type" value="Genomic_DNA"/>
</dbReference>
<dbReference type="SUPFAM" id="SSF50199">
    <property type="entry name" value="Staphylococcal nuclease"/>
    <property type="match status" value="1"/>
</dbReference>
<accession>A0A6C0JQR9</accession>